<dbReference type="InterPro" id="IPR026992">
    <property type="entry name" value="DIOX_N"/>
</dbReference>
<dbReference type="Gene3D" id="2.60.120.330">
    <property type="entry name" value="B-lactam Antibiotic, Isopenicillin N Synthase, Chain"/>
    <property type="match status" value="1"/>
</dbReference>
<dbReference type="Proteomes" id="UP000221168">
    <property type="component" value="Unassembled WGS sequence"/>
</dbReference>
<keyword evidence="4 5" id="KW-0408">Iron</keyword>
<sequence>MTGADIPIIDLSPLRAGGPEGLAQVAGAIGRACRGIGFFYITGHGVSEGLIGDVFSRAERFFASPDAEKRKALYSAASGNRGYIPMKGEALDPGKPADIKEAFNIGLDLAADDPEILAGARFRALNLWPEDAAFRDTMLAYFDAAWSLGRLLHRAFATDLGMPAEFFEDKLDRPLATLRLLHYPERPASLETGQLGAGEHTDYGCVTLLMTDDAGGLEVRTRDGAWLPAPHVPGAYVCNIGDCLMRWTNDTYVSTPHRVVNPAGRERHSVAFFLDPNPDALVACLPTCAGPGRPAKYPPISGADYLESRLNPTYAKSGLV</sequence>
<evidence type="ECO:0000259" key="6">
    <source>
        <dbReference type="PROSITE" id="PS51471"/>
    </source>
</evidence>
<evidence type="ECO:0000313" key="8">
    <source>
        <dbReference type="Proteomes" id="UP000221168"/>
    </source>
</evidence>
<dbReference type="RefSeq" id="WP_099308134.1">
    <property type="nucleotide sequence ID" value="NZ_PDVP01000016.1"/>
</dbReference>
<evidence type="ECO:0000256" key="1">
    <source>
        <dbReference type="ARBA" id="ARBA00008056"/>
    </source>
</evidence>
<keyword evidence="2 5" id="KW-0479">Metal-binding</keyword>
<protein>
    <submittedName>
        <fullName evidence="7">2OG-Fe(II) oxygenase</fullName>
    </submittedName>
</protein>
<dbReference type="Pfam" id="PF03171">
    <property type="entry name" value="2OG-FeII_Oxy"/>
    <property type="match status" value="1"/>
</dbReference>
<name>A0A2G1QIN7_9HYPH</name>
<dbReference type="PRINTS" id="PR00682">
    <property type="entry name" value="IPNSYNTHASE"/>
</dbReference>
<proteinExistence type="inferred from homology"/>
<evidence type="ECO:0000256" key="4">
    <source>
        <dbReference type="ARBA" id="ARBA00023004"/>
    </source>
</evidence>
<dbReference type="GO" id="GO:0016491">
    <property type="term" value="F:oxidoreductase activity"/>
    <property type="evidence" value="ECO:0007669"/>
    <property type="project" value="UniProtKB-KW"/>
</dbReference>
<dbReference type="PANTHER" id="PTHR10209:SF881">
    <property type="entry name" value="FI07970P-RELATED"/>
    <property type="match status" value="1"/>
</dbReference>
<comment type="caution">
    <text evidence="7">The sequence shown here is derived from an EMBL/GenBank/DDBJ whole genome shotgun (WGS) entry which is preliminary data.</text>
</comment>
<keyword evidence="3 5" id="KW-0560">Oxidoreductase</keyword>
<accession>A0A2G1QIN7</accession>
<organism evidence="7 8">
    <name type="scientific">Zhengella mangrovi</name>
    <dbReference type="NCBI Taxonomy" id="1982044"/>
    <lineage>
        <taxon>Bacteria</taxon>
        <taxon>Pseudomonadati</taxon>
        <taxon>Pseudomonadota</taxon>
        <taxon>Alphaproteobacteria</taxon>
        <taxon>Hyphomicrobiales</taxon>
        <taxon>Notoacmeibacteraceae</taxon>
        <taxon>Zhengella</taxon>
    </lineage>
</organism>
<dbReference type="SUPFAM" id="SSF51197">
    <property type="entry name" value="Clavaminate synthase-like"/>
    <property type="match status" value="1"/>
</dbReference>
<evidence type="ECO:0000313" key="7">
    <source>
        <dbReference type="EMBL" id="PHP65393.1"/>
    </source>
</evidence>
<dbReference type="OrthoDB" id="21825at2"/>
<dbReference type="AlphaFoldDB" id="A0A2G1QIN7"/>
<evidence type="ECO:0000256" key="3">
    <source>
        <dbReference type="ARBA" id="ARBA00023002"/>
    </source>
</evidence>
<dbReference type="InterPro" id="IPR005123">
    <property type="entry name" value="Oxoglu/Fe-dep_dioxygenase_dom"/>
</dbReference>
<feature type="domain" description="Fe2OG dioxygenase" evidence="6">
    <location>
        <begin position="170"/>
        <end position="276"/>
    </location>
</feature>
<dbReference type="InterPro" id="IPR044861">
    <property type="entry name" value="IPNS-like_FE2OG_OXY"/>
</dbReference>
<reference evidence="7 8" key="1">
    <citation type="submission" date="2017-10" db="EMBL/GenBank/DDBJ databases">
        <title>Sedimentibacterium mangrovi gen. nov., sp. nov., a novel member of family Phyllobacteriacea isolated from mangrove sediment.</title>
        <authorList>
            <person name="Liao H."/>
            <person name="Tian Y."/>
        </authorList>
    </citation>
    <scope>NUCLEOTIDE SEQUENCE [LARGE SCALE GENOMIC DNA]</scope>
    <source>
        <strain evidence="7 8">X9-2-2</strain>
    </source>
</reference>
<evidence type="ECO:0000256" key="2">
    <source>
        <dbReference type="ARBA" id="ARBA00022723"/>
    </source>
</evidence>
<dbReference type="Pfam" id="PF14226">
    <property type="entry name" value="DIOX_N"/>
    <property type="match status" value="1"/>
</dbReference>
<gene>
    <name evidence="7" type="ORF">CSC94_19715</name>
</gene>
<comment type="similarity">
    <text evidence="1 5">Belongs to the iron/ascorbate-dependent oxidoreductase family.</text>
</comment>
<dbReference type="EMBL" id="PDVP01000016">
    <property type="protein sequence ID" value="PHP65393.1"/>
    <property type="molecule type" value="Genomic_DNA"/>
</dbReference>
<dbReference type="GO" id="GO:0046872">
    <property type="term" value="F:metal ion binding"/>
    <property type="evidence" value="ECO:0007669"/>
    <property type="project" value="UniProtKB-KW"/>
</dbReference>
<dbReference type="PROSITE" id="PS51471">
    <property type="entry name" value="FE2OG_OXY"/>
    <property type="match status" value="1"/>
</dbReference>
<evidence type="ECO:0000256" key="5">
    <source>
        <dbReference type="RuleBase" id="RU003682"/>
    </source>
</evidence>
<dbReference type="PANTHER" id="PTHR10209">
    <property type="entry name" value="OXIDOREDUCTASE, 2OG-FE II OXYGENASE FAMILY PROTEIN"/>
    <property type="match status" value="1"/>
</dbReference>
<dbReference type="InterPro" id="IPR027443">
    <property type="entry name" value="IPNS-like_sf"/>
</dbReference>
<keyword evidence="8" id="KW-1185">Reference proteome</keyword>